<accession>A0A9P8TSR9</accession>
<evidence type="ECO:0000313" key="2">
    <source>
        <dbReference type="Proteomes" id="UP000827724"/>
    </source>
</evidence>
<proteinExistence type="predicted"/>
<protein>
    <submittedName>
        <fullName evidence="1">Uncharacterized protein</fullName>
    </submittedName>
</protein>
<sequence>MENLEFHDRFLLSQTCTALRHITFRNWSVEINHLSPEQEHVFWAGLAYASPRHWACPKCRKLHRIDKSDTPTMHASRQQLLPCKADLSRGITLGPGYSIQHHHIQFALKLSRLGNAHQEYLDPRHPRARSNCNLASPQSESEQHCPEKRFILPMTLFQMREVANPLPQMRRCGQTEKLLSWKSGRVAPVKLRKFHSSCRMNRLSMILGSAL</sequence>
<dbReference type="OrthoDB" id="4921238at2759"/>
<keyword evidence="2" id="KW-1185">Reference proteome</keyword>
<gene>
    <name evidence="1" type="ORF">Trco_008007</name>
</gene>
<comment type="caution">
    <text evidence="1">The sequence shown here is derived from an EMBL/GenBank/DDBJ whole genome shotgun (WGS) entry which is preliminary data.</text>
</comment>
<dbReference type="Proteomes" id="UP000827724">
    <property type="component" value="Unassembled WGS sequence"/>
</dbReference>
<evidence type="ECO:0000313" key="1">
    <source>
        <dbReference type="EMBL" id="KAH6603232.1"/>
    </source>
</evidence>
<reference evidence="1" key="1">
    <citation type="submission" date="2021-08" db="EMBL/GenBank/DDBJ databases">
        <title>Chromosome-Level Trichoderma cornu-damae using Hi-C Data.</title>
        <authorList>
            <person name="Kim C.S."/>
        </authorList>
    </citation>
    <scope>NUCLEOTIDE SEQUENCE</scope>
    <source>
        <strain evidence="1">KA19-0412C</strain>
    </source>
</reference>
<dbReference type="AlphaFoldDB" id="A0A9P8TSR9"/>
<name>A0A9P8TSR9_9HYPO</name>
<dbReference type="EMBL" id="JAIWOZ010000007">
    <property type="protein sequence ID" value="KAH6603232.1"/>
    <property type="molecule type" value="Genomic_DNA"/>
</dbReference>
<organism evidence="1 2">
    <name type="scientific">Trichoderma cornu-damae</name>
    <dbReference type="NCBI Taxonomy" id="654480"/>
    <lineage>
        <taxon>Eukaryota</taxon>
        <taxon>Fungi</taxon>
        <taxon>Dikarya</taxon>
        <taxon>Ascomycota</taxon>
        <taxon>Pezizomycotina</taxon>
        <taxon>Sordariomycetes</taxon>
        <taxon>Hypocreomycetidae</taxon>
        <taxon>Hypocreales</taxon>
        <taxon>Hypocreaceae</taxon>
        <taxon>Trichoderma</taxon>
    </lineage>
</organism>